<dbReference type="Gene3D" id="1.10.10.10">
    <property type="entry name" value="Winged helix-like DNA-binding domain superfamily/Winged helix DNA-binding domain"/>
    <property type="match status" value="1"/>
</dbReference>
<dbReference type="InterPro" id="IPR043128">
    <property type="entry name" value="Rev_trsase/Diguanyl_cyclase"/>
</dbReference>
<dbReference type="InterPro" id="IPR036390">
    <property type="entry name" value="WH_DNA-bd_sf"/>
</dbReference>
<reference evidence="1" key="1">
    <citation type="submission" date="2021-12" db="EMBL/GenBank/DDBJ databases">
        <title>Alicyclobacillaceae gen. nov., sp. nov., isolated from chalcocite enrichment system.</title>
        <authorList>
            <person name="Jiang Z."/>
        </authorList>
    </citation>
    <scope>NUCLEOTIDE SEQUENCE</scope>
    <source>
        <strain evidence="1">MYW30-H2</strain>
    </source>
</reference>
<dbReference type="SUPFAM" id="SSF46785">
    <property type="entry name" value="Winged helix' DNA-binding domain"/>
    <property type="match status" value="1"/>
</dbReference>
<name>A0ABY4CLD1_9BACL</name>
<keyword evidence="2" id="KW-1185">Reference proteome</keyword>
<organism evidence="1 2">
    <name type="scientific">Fodinisporobacter ferrooxydans</name>
    <dbReference type="NCBI Taxonomy" id="2901836"/>
    <lineage>
        <taxon>Bacteria</taxon>
        <taxon>Bacillati</taxon>
        <taxon>Bacillota</taxon>
        <taxon>Bacilli</taxon>
        <taxon>Bacillales</taxon>
        <taxon>Alicyclobacillaceae</taxon>
        <taxon>Fodinisporobacter</taxon>
    </lineage>
</organism>
<proteinExistence type="predicted"/>
<evidence type="ECO:0000313" key="1">
    <source>
        <dbReference type="EMBL" id="UOF91316.1"/>
    </source>
</evidence>
<evidence type="ECO:0000313" key="2">
    <source>
        <dbReference type="Proteomes" id="UP000830167"/>
    </source>
</evidence>
<accession>A0ABY4CLD1</accession>
<dbReference type="InterPro" id="IPR036388">
    <property type="entry name" value="WH-like_DNA-bd_sf"/>
</dbReference>
<dbReference type="Gene3D" id="3.30.70.270">
    <property type="match status" value="1"/>
</dbReference>
<dbReference type="Proteomes" id="UP000830167">
    <property type="component" value="Chromosome"/>
</dbReference>
<dbReference type="EMBL" id="CP089291">
    <property type="protein sequence ID" value="UOF91316.1"/>
    <property type="molecule type" value="Genomic_DNA"/>
</dbReference>
<gene>
    <name evidence="1" type="ORF">LSG31_03400</name>
</gene>
<protein>
    <submittedName>
        <fullName evidence="1">ArsR family transcriptional regulator</fullName>
    </submittedName>
</protein>
<dbReference type="RefSeq" id="WP_347438006.1">
    <property type="nucleotide sequence ID" value="NZ_CP089291.1"/>
</dbReference>
<sequence>MHIGVFGADDSVAVIRSILEDYKEISYIPIIYDTEDTVVDRLRPHLDQVDMWLFSGQVPYTIAKKWGGIKVPVFYVPSTGSSLYKILLHIAHEQGLRMDQMSFDTFRPIEIERIIQEAQLDLSSPLYLKHYEGEIAADVLASYHYELWQSGKTKAAVTCLRTAHIALEQLGVPVYRVLPTRAAVEATLHLMFRTREMLRFKDSQIAVQMILVDSFFGMAKDSFSTDEIYKMEMKVTEKLLQYSKSIHGSLKMAGPGRYVIFTTRGLLREMTNDFTEKPILEDIQPLKYEDITCGIGIGNTAYQAEIHAGKALLQAKEFGKGSWFIFHENKTIVGPLGETWQIEFSTVDKNLEAIGKETSLSTATLSKLLSIAKKIGHSDITAHELAQYMQIQPRSARRILMELEKHGLVRLVAEERPHPRGRPRKVYQLNFDKKSE</sequence>